<evidence type="ECO:0000313" key="3">
    <source>
        <dbReference type="EMBL" id="MBW4565450.1"/>
    </source>
</evidence>
<name>A0A951Q478_9NOST</name>
<sequence>MQTLLEFIKSQLPLRLRSFSLFSFVGFFLIACFVFFILAMILFLPAIRNIYLFYKSATWLNVEATIHSASITPGSPYKALIIYTYEVNGRQYRGKRLWFAYSGSYDRSSANDLIATYPVGSRTLVYYCPRHPQRAVLLRKSSWINIFGNTIFGLFFMQFSFILFEQVRRFILVKP</sequence>
<dbReference type="Pfam" id="PF12158">
    <property type="entry name" value="DUF3592"/>
    <property type="match status" value="1"/>
</dbReference>
<feature type="domain" description="DUF3592" evidence="2">
    <location>
        <begin position="64"/>
        <end position="140"/>
    </location>
</feature>
<proteinExistence type="predicted"/>
<keyword evidence="1" id="KW-0812">Transmembrane</keyword>
<gene>
    <name evidence="3" type="ORF">KME32_31070</name>
</gene>
<accession>A0A951Q478</accession>
<dbReference type="Proteomes" id="UP000715781">
    <property type="component" value="Unassembled WGS sequence"/>
</dbReference>
<evidence type="ECO:0000256" key="1">
    <source>
        <dbReference type="SAM" id="Phobius"/>
    </source>
</evidence>
<dbReference type="AlphaFoldDB" id="A0A951Q478"/>
<reference evidence="3" key="1">
    <citation type="submission" date="2021-05" db="EMBL/GenBank/DDBJ databases">
        <authorList>
            <person name="Pietrasiak N."/>
            <person name="Ward R."/>
            <person name="Stajich J.E."/>
            <person name="Kurbessoian T."/>
        </authorList>
    </citation>
    <scope>NUCLEOTIDE SEQUENCE</scope>
    <source>
        <strain evidence="3">JT2-VF2</strain>
    </source>
</reference>
<comment type="caution">
    <text evidence="3">The sequence shown here is derived from an EMBL/GenBank/DDBJ whole genome shotgun (WGS) entry which is preliminary data.</text>
</comment>
<dbReference type="EMBL" id="JAHHHN010000037">
    <property type="protein sequence ID" value="MBW4565450.1"/>
    <property type="molecule type" value="Genomic_DNA"/>
</dbReference>
<dbReference type="InterPro" id="IPR021994">
    <property type="entry name" value="DUF3592"/>
</dbReference>
<protein>
    <submittedName>
        <fullName evidence="3">DUF3592 domain-containing protein</fullName>
    </submittedName>
</protein>
<reference evidence="3" key="2">
    <citation type="journal article" date="2022" name="Microbiol. Resour. Announc.">
        <title>Metagenome Sequencing to Explore Phylogenomics of Terrestrial Cyanobacteria.</title>
        <authorList>
            <person name="Ward R.D."/>
            <person name="Stajich J.E."/>
            <person name="Johansen J.R."/>
            <person name="Huntemann M."/>
            <person name="Clum A."/>
            <person name="Foster B."/>
            <person name="Foster B."/>
            <person name="Roux S."/>
            <person name="Palaniappan K."/>
            <person name="Varghese N."/>
            <person name="Mukherjee S."/>
            <person name="Reddy T.B.K."/>
            <person name="Daum C."/>
            <person name="Copeland A."/>
            <person name="Chen I.A."/>
            <person name="Ivanova N.N."/>
            <person name="Kyrpides N.C."/>
            <person name="Shapiro N."/>
            <person name="Eloe-Fadrosh E.A."/>
            <person name="Pietrasiak N."/>
        </authorList>
    </citation>
    <scope>NUCLEOTIDE SEQUENCE</scope>
    <source>
        <strain evidence="3">JT2-VF2</strain>
    </source>
</reference>
<evidence type="ECO:0000259" key="2">
    <source>
        <dbReference type="Pfam" id="PF12158"/>
    </source>
</evidence>
<organism evidence="3 4">
    <name type="scientific">Mojavia pulchra JT2-VF2</name>
    <dbReference type="NCBI Taxonomy" id="287848"/>
    <lineage>
        <taxon>Bacteria</taxon>
        <taxon>Bacillati</taxon>
        <taxon>Cyanobacteriota</taxon>
        <taxon>Cyanophyceae</taxon>
        <taxon>Nostocales</taxon>
        <taxon>Nostocaceae</taxon>
    </lineage>
</organism>
<keyword evidence="1" id="KW-1133">Transmembrane helix</keyword>
<keyword evidence="1" id="KW-0472">Membrane</keyword>
<feature type="transmembrane region" description="Helical" evidence="1">
    <location>
        <begin position="21"/>
        <end position="47"/>
    </location>
</feature>
<evidence type="ECO:0000313" key="4">
    <source>
        <dbReference type="Proteomes" id="UP000715781"/>
    </source>
</evidence>
<feature type="transmembrane region" description="Helical" evidence="1">
    <location>
        <begin position="143"/>
        <end position="164"/>
    </location>
</feature>